<evidence type="ECO:0000256" key="1">
    <source>
        <dbReference type="ARBA" id="ARBA00000681"/>
    </source>
</evidence>
<dbReference type="InterPro" id="IPR044846">
    <property type="entry name" value="GH10"/>
</dbReference>
<evidence type="ECO:0000256" key="5">
    <source>
        <dbReference type="ARBA" id="ARBA00022525"/>
    </source>
</evidence>
<dbReference type="GO" id="GO:0045493">
    <property type="term" value="P:xylan catabolic process"/>
    <property type="evidence" value="ECO:0007669"/>
    <property type="project" value="UniProtKB-KW"/>
</dbReference>
<evidence type="ECO:0000313" key="13">
    <source>
        <dbReference type="EMBL" id="KAF2398285.1"/>
    </source>
</evidence>
<dbReference type="InterPro" id="IPR017853">
    <property type="entry name" value="GH"/>
</dbReference>
<keyword evidence="9 10" id="KW-0624">Polysaccharide degradation</keyword>
<dbReference type="GO" id="GO:0031176">
    <property type="term" value="F:endo-1,4-beta-xylanase activity"/>
    <property type="evidence" value="ECO:0007669"/>
    <property type="project" value="UniProtKB-EC"/>
</dbReference>
<dbReference type="EMBL" id="ML996700">
    <property type="protein sequence ID" value="KAF2398285.1"/>
    <property type="molecule type" value="Genomic_DNA"/>
</dbReference>
<dbReference type="PANTHER" id="PTHR31490:SF35">
    <property type="entry name" value="ENDO-1,4-BETA-XYLANASE"/>
    <property type="match status" value="1"/>
</dbReference>
<keyword evidence="10" id="KW-0326">Glycosidase</keyword>
<evidence type="ECO:0000256" key="7">
    <source>
        <dbReference type="ARBA" id="ARBA00022801"/>
    </source>
</evidence>
<dbReference type="Pfam" id="PF00331">
    <property type="entry name" value="Glyco_hydro_10"/>
    <property type="match status" value="1"/>
</dbReference>
<evidence type="ECO:0000256" key="8">
    <source>
        <dbReference type="ARBA" id="ARBA00023277"/>
    </source>
</evidence>
<dbReference type="AlphaFoldDB" id="A0A6G1HRB5"/>
<feature type="domain" description="GH10" evidence="12">
    <location>
        <begin position="37"/>
        <end position="349"/>
    </location>
</feature>
<evidence type="ECO:0000256" key="11">
    <source>
        <dbReference type="SAM" id="SignalP"/>
    </source>
</evidence>
<comment type="subcellular location">
    <subcellularLocation>
        <location evidence="2">Secreted</location>
    </subcellularLocation>
</comment>
<keyword evidence="7 10" id="KW-0378">Hydrolase</keyword>
<gene>
    <name evidence="13" type="ORF">EJ06DRAFT_550264</name>
</gene>
<dbReference type="SMART" id="SM00633">
    <property type="entry name" value="Glyco_10"/>
    <property type="match status" value="1"/>
</dbReference>
<dbReference type="SUPFAM" id="SSF51445">
    <property type="entry name" value="(Trans)glycosidases"/>
    <property type="match status" value="1"/>
</dbReference>
<dbReference type="PANTHER" id="PTHR31490">
    <property type="entry name" value="GLYCOSYL HYDROLASE"/>
    <property type="match status" value="1"/>
</dbReference>
<feature type="signal peptide" evidence="11">
    <location>
        <begin position="1"/>
        <end position="23"/>
    </location>
</feature>
<keyword evidence="8 10" id="KW-0119">Carbohydrate metabolism</keyword>
<dbReference type="InterPro" id="IPR001000">
    <property type="entry name" value="GH10_dom"/>
</dbReference>
<keyword evidence="14" id="KW-1185">Reference proteome</keyword>
<accession>A0A6G1HRB5</accession>
<comment type="similarity">
    <text evidence="4 10">Belongs to the glycosyl hydrolase 10 (cellulase F) family.</text>
</comment>
<evidence type="ECO:0000256" key="4">
    <source>
        <dbReference type="ARBA" id="ARBA00007495"/>
    </source>
</evidence>
<dbReference type="OrthoDB" id="3055998at2759"/>
<organism evidence="13 14">
    <name type="scientific">Trichodelitschia bisporula</name>
    <dbReference type="NCBI Taxonomy" id="703511"/>
    <lineage>
        <taxon>Eukaryota</taxon>
        <taxon>Fungi</taxon>
        <taxon>Dikarya</taxon>
        <taxon>Ascomycota</taxon>
        <taxon>Pezizomycotina</taxon>
        <taxon>Dothideomycetes</taxon>
        <taxon>Dothideomycetes incertae sedis</taxon>
        <taxon>Phaeotrichales</taxon>
        <taxon>Phaeotrichaceae</taxon>
        <taxon>Trichodelitschia</taxon>
    </lineage>
</organism>
<evidence type="ECO:0000256" key="2">
    <source>
        <dbReference type="ARBA" id="ARBA00004613"/>
    </source>
</evidence>
<dbReference type="Proteomes" id="UP000799640">
    <property type="component" value="Unassembled WGS sequence"/>
</dbReference>
<evidence type="ECO:0000259" key="12">
    <source>
        <dbReference type="PROSITE" id="PS51760"/>
    </source>
</evidence>
<sequence length="364" mass="39267">MMRSFVDPMVLLICFLCISFSSAQSSCPQPAGLHAAAKASGKLYFGTAFDDPELSDLPFAALLNNTSDFGQITPGNAMKFDATHPTPTQYTLSRASSAVSLAAANGQLLRCHTLVWHSQLPGWITNPPTPWTNDTLTPVLQEHIHTLASAFKGRCAAWDVVNEALNEDGTWRDTVWYRTIGEAYVPLAFEVAAKADPSVKLYYNDYNIESEGAKAEGVRRIVKLVKDRGIPIHGVGLQAHLVSGSAPSTADLARVMVSYTALGVDAAITELDVRIKDADAGATAETRQATEYANVIKACKTVARCVGVTVWGISDRHSWVPGTFKGEGHALPWDKDLKKKPAYKAMIDAWMLGQICPMGGRSGA</sequence>
<keyword evidence="11" id="KW-0732">Signal</keyword>
<evidence type="ECO:0000313" key="14">
    <source>
        <dbReference type="Proteomes" id="UP000799640"/>
    </source>
</evidence>
<dbReference type="PROSITE" id="PS51760">
    <property type="entry name" value="GH10_2"/>
    <property type="match status" value="1"/>
</dbReference>
<dbReference type="GO" id="GO:0005576">
    <property type="term" value="C:extracellular region"/>
    <property type="evidence" value="ECO:0007669"/>
    <property type="project" value="UniProtKB-SubCell"/>
</dbReference>
<evidence type="ECO:0000256" key="3">
    <source>
        <dbReference type="ARBA" id="ARBA00004851"/>
    </source>
</evidence>
<evidence type="ECO:0000256" key="10">
    <source>
        <dbReference type="RuleBase" id="RU361174"/>
    </source>
</evidence>
<protein>
    <recommendedName>
        <fullName evidence="10">Beta-xylanase</fullName>
        <ecNumber evidence="10">3.2.1.8</ecNumber>
    </recommendedName>
</protein>
<comment type="pathway">
    <text evidence="3">Glycan degradation; xylan degradation.</text>
</comment>
<feature type="chain" id="PRO_5026039949" description="Beta-xylanase" evidence="11">
    <location>
        <begin position="24"/>
        <end position="364"/>
    </location>
</feature>
<proteinExistence type="inferred from homology"/>
<evidence type="ECO:0000256" key="6">
    <source>
        <dbReference type="ARBA" id="ARBA00022651"/>
    </source>
</evidence>
<name>A0A6G1HRB5_9PEZI</name>
<dbReference type="EC" id="3.2.1.8" evidence="10"/>
<keyword evidence="5" id="KW-0964">Secreted</keyword>
<dbReference type="Gene3D" id="3.20.20.80">
    <property type="entry name" value="Glycosidases"/>
    <property type="match status" value="1"/>
</dbReference>
<comment type="catalytic activity">
    <reaction evidence="1 10">
        <text>Endohydrolysis of (1-&gt;4)-beta-D-xylosidic linkages in xylans.</text>
        <dbReference type="EC" id="3.2.1.8"/>
    </reaction>
</comment>
<keyword evidence="6" id="KW-0858">Xylan degradation</keyword>
<evidence type="ECO:0000256" key="9">
    <source>
        <dbReference type="ARBA" id="ARBA00023326"/>
    </source>
</evidence>
<dbReference type="PRINTS" id="PR00134">
    <property type="entry name" value="GLHYDRLASE10"/>
</dbReference>
<reference evidence="13" key="1">
    <citation type="journal article" date="2020" name="Stud. Mycol.">
        <title>101 Dothideomycetes genomes: a test case for predicting lifestyles and emergence of pathogens.</title>
        <authorList>
            <person name="Haridas S."/>
            <person name="Albert R."/>
            <person name="Binder M."/>
            <person name="Bloem J."/>
            <person name="Labutti K."/>
            <person name="Salamov A."/>
            <person name="Andreopoulos B."/>
            <person name="Baker S."/>
            <person name="Barry K."/>
            <person name="Bills G."/>
            <person name="Bluhm B."/>
            <person name="Cannon C."/>
            <person name="Castanera R."/>
            <person name="Culley D."/>
            <person name="Daum C."/>
            <person name="Ezra D."/>
            <person name="Gonzalez J."/>
            <person name="Henrissat B."/>
            <person name="Kuo A."/>
            <person name="Liang C."/>
            <person name="Lipzen A."/>
            <person name="Lutzoni F."/>
            <person name="Magnuson J."/>
            <person name="Mondo S."/>
            <person name="Nolan M."/>
            <person name="Ohm R."/>
            <person name="Pangilinan J."/>
            <person name="Park H.-J."/>
            <person name="Ramirez L."/>
            <person name="Alfaro M."/>
            <person name="Sun H."/>
            <person name="Tritt A."/>
            <person name="Yoshinaga Y."/>
            <person name="Zwiers L.-H."/>
            <person name="Turgeon B."/>
            <person name="Goodwin S."/>
            <person name="Spatafora J."/>
            <person name="Crous P."/>
            <person name="Grigoriev I."/>
        </authorList>
    </citation>
    <scope>NUCLEOTIDE SEQUENCE</scope>
    <source>
        <strain evidence="13">CBS 262.69</strain>
    </source>
</reference>